<evidence type="ECO:0000259" key="1">
    <source>
        <dbReference type="Pfam" id="PF16363"/>
    </source>
</evidence>
<evidence type="ECO:0000313" key="3">
    <source>
        <dbReference type="Proteomes" id="UP000230062"/>
    </source>
</evidence>
<evidence type="ECO:0000313" key="2">
    <source>
        <dbReference type="EMBL" id="PJA49871.1"/>
    </source>
</evidence>
<protein>
    <submittedName>
        <fullName evidence="2">CDP-paratose 2-epimerase</fullName>
    </submittedName>
</protein>
<dbReference type="AlphaFoldDB" id="A0A2M7XM40"/>
<feature type="domain" description="NAD(P)-binding" evidence="1">
    <location>
        <begin position="4"/>
        <end position="323"/>
    </location>
</feature>
<name>A0A2M7XM40_9BACT</name>
<dbReference type="InterPro" id="IPR016040">
    <property type="entry name" value="NAD(P)-bd_dom"/>
</dbReference>
<dbReference type="Pfam" id="PF16363">
    <property type="entry name" value="GDP_Man_Dehyd"/>
    <property type="match status" value="1"/>
</dbReference>
<dbReference type="Gene3D" id="3.40.50.720">
    <property type="entry name" value="NAD(P)-binding Rossmann-like Domain"/>
    <property type="match status" value="1"/>
</dbReference>
<dbReference type="Proteomes" id="UP000230062">
    <property type="component" value="Unassembled WGS sequence"/>
</dbReference>
<dbReference type="SUPFAM" id="SSF51735">
    <property type="entry name" value="NAD(P)-binding Rossmann-fold domains"/>
    <property type="match status" value="1"/>
</dbReference>
<sequence>MRYLIIGGAGFIGANFAFKLLSEGEDVVILDNFSKKGSKINSSWLKQNFPSIKILNIDIRDQGKMINTIKEGFDAIFHLAGQTAVTTSIEKPFEDFDINCVSTLNLLEAIRLRSPSTILVYSSTNKVYGSLENLEIAETETRYSLLNKKGIDEGNSLNFYTPYGCSKGSSDQYILDYSRIYKIPAVVFRQSCIYGPRQFGTEDQGWVAWFMIATLLDKKITIFGNGKQTRDLLYIDDLFDAWKLATNNIDKVKGEAFNIGGSEANSLSLLELIRLTEKMFNKKIDVNFNDWRAGDQKVFISNNEKLYKSLGWKPTTNIKVGLENLFKWITENKEVLSSLHNV</sequence>
<dbReference type="InterPro" id="IPR036291">
    <property type="entry name" value="NAD(P)-bd_dom_sf"/>
</dbReference>
<dbReference type="EMBL" id="PFWP01000023">
    <property type="protein sequence ID" value="PJA49871.1"/>
    <property type="molecule type" value="Genomic_DNA"/>
</dbReference>
<comment type="caution">
    <text evidence="2">The sequence shown here is derived from an EMBL/GenBank/DDBJ whole genome shotgun (WGS) entry which is preliminary data.</text>
</comment>
<accession>A0A2M7XM40</accession>
<gene>
    <name evidence="2" type="ORF">CO169_00795</name>
</gene>
<dbReference type="PANTHER" id="PTHR43000">
    <property type="entry name" value="DTDP-D-GLUCOSE 4,6-DEHYDRATASE-RELATED"/>
    <property type="match status" value="1"/>
</dbReference>
<proteinExistence type="predicted"/>
<reference evidence="3" key="1">
    <citation type="submission" date="2017-09" db="EMBL/GenBank/DDBJ databases">
        <title>Depth-based differentiation of microbial function through sediment-hosted aquifers and enrichment of novel symbionts in the deep terrestrial subsurface.</title>
        <authorList>
            <person name="Probst A.J."/>
            <person name="Ladd B."/>
            <person name="Jarett J.K."/>
            <person name="Geller-Mcgrath D.E."/>
            <person name="Sieber C.M.K."/>
            <person name="Emerson J.B."/>
            <person name="Anantharaman K."/>
            <person name="Thomas B.C."/>
            <person name="Malmstrom R."/>
            <person name="Stieglmeier M."/>
            <person name="Klingl A."/>
            <person name="Woyke T."/>
            <person name="Ryan C.M."/>
            <person name="Banfield J.F."/>
        </authorList>
    </citation>
    <scope>NUCLEOTIDE SEQUENCE [LARGE SCALE GENOMIC DNA]</scope>
</reference>
<organism evidence="2 3">
    <name type="scientific">Candidatus Shapirobacteria bacterium CG_4_9_14_3_um_filter_39_13</name>
    <dbReference type="NCBI Taxonomy" id="1974479"/>
    <lineage>
        <taxon>Bacteria</taxon>
        <taxon>Candidatus Shapironibacteriota</taxon>
    </lineage>
</organism>